<reference evidence="1" key="2">
    <citation type="journal article" date="2015" name="Fish Shellfish Immunol.">
        <title>Early steps in the European eel (Anguilla anguilla)-Vibrio vulnificus interaction in the gills: Role of the RtxA13 toxin.</title>
        <authorList>
            <person name="Callol A."/>
            <person name="Pajuelo D."/>
            <person name="Ebbesson L."/>
            <person name="Teles M."/>
            <person name="MacKenzie S."/>
            <person name="Amaro C."/>
        </authorList>
    </citation>
    <scope>NUCLEOTIDE SEQUENCE</scope>
</reference>
<dbReference type="EMBL" id="GBXM01045935">
    <property type="protein sequence ID" value="JAH62642.1"/>
    <property type="molecule type" value="Transcribed_RNA"/>
</dbReference>
<dbReference type="AlphaFoldDB" id="A0A0E9UA67"/>
<reference evidence="1" key="1">
    <citation type="submission" date="2014-11" db="EMBL/GenBank/DDBJ databases">
        <authorList>
            <person name="Amaro Gonzalez C."/>
        </authorList>
    </citation>
    <scope>NUCLEOTIDE SEQUENCE</scope>
</reference>
<organism evidence="1">
    <name type="scientific">Anguilla anguilla</name>
    <name type="common">European freshwater eel</name>
    <name type="synonym">Muraena anguilla</name>
    <dbReference type="NCBI Taxonomy" id="7936"/>
    <lineage>
        <taxon>Eukaryota</taxon>
        <taxon>Metazoa</taxon>
        <taxon>Chordata</taxon>
        <taxon>Craniata</taxon>
        <taxon>Vertebrata</taxon>
        <taxon>Euteleostomi</taxon>
        <taxon>Actinopterygii</taxon>
        <taxon>Neopterygii</taxon>
        <taxon>Teleostei</taxon>
        <taxon>Anguilliformes</taxon>
        <taxon>Anguillidae</taxon>
        <taxon>Anguilla</taxon>
    </lineage>
</organism>
<protein>
    <submittedName>
        <fullName evidence="1">Uncharacterized protein</fullName>
    </submittedName>
</protein>
<name>A0A0E9UA67_ANGAN</name>
<proteinExistence type="predicted"/>
<evidence type="ECO:0000313" key="1">
    <source>
        <dbReference type="EMBL" id="JAH62642.1"/>
    </source>
</evidence>
<accession>A0A0E9UA67</accession>
<sequence>MLNFYDPEFTTIKQSLEQYRYLIEMYITL</sequence>